<dbReference type="Proteomes" id="UP000694287">
    <property type="component" value="Unassembled WGS sequence"/>
</dbReference>
<reference evidence="2 3" key="1">
    <citation type="submission" date="2020-11" db="EMBL/GenBank/DDBJ databases">
        <title>Pseudonocardia abyssalis sp. nov. and Pseudonocardia oceani sp. nov., description and phylogenomic analysis of two novel actinomycetes isolated from the deep Southern Ocean.</title>
        <authorList>
            <person name="Parra J."/>
        </authorList>
    </citation>
    <scope>NUCLEOTIDE SEQUENCE [LARGE SCALE GENOMIC DNA]</scope>
    <source>
        <strain evidence="2 3">KRD-168</strain>
    </source>
</reference>
<keyword evidence="3" id="KW-1185">Reference proteome</keyword>
<gene>
    <name evidence="2" type="ORF">I4I81_25655</name>
</gene>
<dbReference type="EMBL" id="JADQDK010000001">
    <property type="protein sequence ID" value="MBW0137621.1"/>
    <property type="molecule type" value="Genomic_DNA"/>
</dbReference>
<evidence type="ECO:0000259" key="1">
    <source>
        <dbReference type="Pfam" id="PF12697"/>
    </source>
</evidence>
<dbReference type="InterPro" id="IPR052897">
    <property type="entry name" value="Sec-Metab_Biosynth_Hydrolase"/>
</dbReference>
<protein>
    <submittedName>
        <fullName evidence="2">Alpha/beta hydrolase</fullName>
    </submittedName>
</protein>
<dbReference type="Pfam" id="PF12697">
    <property type="entry name" value="Abhydrolase_6"/>
    <property type="match status" value="1"/>
</dbReference>
<dbReference type="RefSeq" id="WP_218603137.1">
    <property type="nucleotide sequence ID" value="NZ_JADQDJ010000107.1"/>
</dbReference>
<dbReference type="PANTHER" id="PTHR37017">
    <property type="entry name" value="AB HYDROLASE-1 DOMAIN-CONTAINING PROTEIN-RELATED"/>
    <property type="match status" value="1"/>
</dbReference>
<evidence type="ECO:0000313" key="2">
    <source>
        <dbReference type="EMBL" id="MBW0137621.1"/>
    </source>
</evidence>
<accession>A0ABS6V055</accession>
<name>A0ABS6V055_9PSEU</name>
<organism evidence="2 3">
    <name type="scientific">Pseudonocardia abyssalis</name>
    <dbReference type="NCBI Taxonomy" id="2792008"/>
    <lineage>
        <taxon>Bacteria</taxon>
        <taxon>Bacillati</taxon>
        <taxon>Actinomycetota</taxon>
        <taxon>Actinomycetes</taxon>
        <taxon>Pseudonocardiales</taxon>
        <taxon>Pseudonocardiaceae</taxon>
        <taxon>Pseudonocardia</taxon>
    </lineage>
</organism>
<feature type="domain" description="AB hydrolase-1" evidence="1">
    <location>
        <begin position="4"/>
        <end position="218"/>
    </location>
</feature>
<dbReference type="InterPro" id="IPR000073">
    <property type="entry name" value="AB_hydrolase_1"/>
</dbReference>
<evidence type="ECO:0000313" key="3">
    <source>
        <dbReference type="Proteomes" id="UP000694287"/>
    </source>
</evidence>
<dbReference type="PANTHER" id="PTHR37017:SF11">
    <property type="entry name" value="ESTERASE_LIPASE_THIOESTERASE DOMAIN-CONTAINING PROTEIN"/>
    <property type="match status" value="1"/>
</dbReference>
<proteinExistence type="predicted"/>
<comment type="caution">
    <text evidence="2">The sequence shown here is derived from an EMBL/GenBank/DDBJ whole genome shotgun (WGS) entry which is preliminary data.</text>
</comment>
<sequence>MTAFVLVPGAGGAAFYWHLVVRELERRGHEGIAVDLPSGDPDARLADYVDAVVAGADGRTGVVLVGSSLGGFSAPLACRPLQAVGLVLVNAMIPTPGETGGQWWENTGFEAAISGAAERDGRDLAADPDQRETMFHDVPPEVAQAVFERPFEQEDGIFADAWPGTWPDVPTRVVATRDDRFFPVEFQRRIARERLGTDPEEMAGGHLVALSRPVELVDLLIG</sequence>
<keyword evidence="2" id="KW-0378">Hydrolase</keyword>
<dbReference type="GO" id="GO:0016787">
    <property type="term" value="F:hydrolase activity"/>
    <property type="evidence" value="ECO:0007669"/>
    <property type="project" value="UniProtKB-KW"/>
</dbReference>